<feature type="signal peptide" evidence="9">
    <location>
        <begin position="1"/>
        <end position="18"/>
    </location>
</feature>
<organism evidence="11">
    <name type="scientific">Gaeumannomyces tritici (strain R3-111a-1)</name>
    <name type="common">Wheat and barley take-all root rot fungus</name>
    <name type="synonym">Gaeumannomyces graminis var. tritici</name>
    <dbReference type="NCBI Taxonomy" id="644352"/>
    <lineage>
        <taxon>Eukaryota</taxon>
        <taxon>Fungi</taxon>
        <taxon>Dikarya</taxon>
        <taxon>Ascomycota</taxon>
        <taxon>Pezizomycotina</taxon>
        <taxon>Sordariomycetes</taxon>
        <taxon>Sordariomycetidae</taxon>
        <taxon>Magnaporthales</taxon>
        <taxon>Magnaporthaceae</taxon>
        <taxon>Gaeumannomyces</taxon>
    </lineage>
</organism>
<protein>
    <recommendedName>
        <fullName evidence="4 8">Alpha-galactosidase</fullName>
        <ecNumber evidence="4 8">3.2.1.22</ecNumber>
    </recommendedName>
    <alternativeName>
        <fullName evidence="8">Melibiase</fullName>
    </alternativeName>
</protein>
<keyword evidence="13" id="KW-1185">Reference proteome</keyword>
<dbReference type="VEuPathDB" id="FungiDB:GGTG_10648"/>
<dbReference type="SUPFAM" id="SSF51445">
    <property type="entry name" value="(Trans)glycosidases"/>
    <property type="match status" value="1"/>
</dbReference>
<reference evidence="11" key="2">
    <citation type="submission" date="2010-07" db="EMBL/GenBank/DDBJ databases">
        <authorList>
            <consortium name="The Broad Institute Genome Sequencing Platform"/>
            <consortium name="Broad Institute Genome Sequencing Center for Infectious Disease"/>
            <person name="Ma L.-J."/>
            <person name="Dead R."/>
            <person name="Young S."/>
            <person name="Zeng Q."/>
            <person name="Koehrsen M."/>
            <person name="Alvarado L."/>
            <person name="Berlin A."/>
            <person name="Chapman S.B."/>
            <person name="Chen Z."/>
            <person name="Freedman E."/>
            <person name="Gellesch M."/>
            <person name="Goldberg J."/>
            <person name="Griggs A."/>
            <person name="Gujja S."/>
            <person name="Heilman E.R."/>
            <person name="Heiman D."/>
            <person name="Hepburn T."/>
            <person name="Howarth C."/>
            <person name="Jen D."/>
            <person name="Larson L."/>
            <person name="Mehta T."/>
            <person name="Neiman D."/>
            <person name="Pearson M."/>
            <person name="Roberts A."/>
            <person name="Saif S."/>
            <person name="Shea T."/>
            <person name="Shenoy N."/>
            <person name="Sisk P."/>
            <person name="Stolte C."/>
            <person name="Sykes S."/>
            <person name="Walk T."/>
            <person name="White J."/>
            <person name="Yandava C."/>
            <person name="Haas B."/>
            <person name="Nusbaum C."/>
            <person name="Birren B."/>
        </authorList>
    </citation>
    <scope>NUCLEOTIDE SEQUENCE</scope>
    <source>
        <strain evidence="11">R3-111a-1</strain>
    </source>
</reference>
<dbReference type="HOGENOM" id="CLU_013093_2_2_1"/>
<dbReference type="GeneID" id="20351106"/>
<dbReference type="InterPro" id="IPR013780">
    <property type="entry name" value="Glyco_hydro_b"/>
</dbReference>
<dbReference type="Pfam" id="PF17801">
    <property type="entry name" value="Melibiase_C"/>
    <property type="match status" value="1"/>
</dbReference>
<evidence type="ECO:0000256" key="9">
    <source>
        <dbReference type="SAM" id="SignalP"/>
    </source>
</evidence>
<evidence type="ECO:0000256" key="6">
    <source>
        <dbReference type="ARBA" id="ARBA00022801"/>
    </source>
</evidence>
<sequence length="408" mass="44427">MTFKNTLFVAALLALAEAEPIQKRLENGLGRKPALGWNSWNVAQCNSATAKYALDTANLFVSLGLKDLGYEYVNIDDCWSTMNRNGSGYLVADPNKWPQGVKPVVDKIHSMGLKFGLYGCAGTKTCGGYPGSWGHETEDAKLLASWGVDLWKHDNCFTPCEGNPWPQTCWGKKAGGHTQEWFGKMRDALMSVRNQKSIYFSMCQWGVDNVWTWGKDYGNAWRMSNDNWNDWASVVRIASTAGTIAQYAGPGGFNDLDMMQLGNGKLTAAQERTHMGLWAIAKSPIILGNDLSKISQATLSLVRNKGLIGINQDSLGKAAGYFRPPGKPAPVNGQIYNYWAGQLSDGVVVALVSPGRAQTLSVDLKDVPNLGSGNWRWTEMFSGRTGTGTSVSASLATDDIAVYKVTKA</sequence>
<evidence type="ECO:0000256" key="3">
    <source>
        <dbReference type="ARBA" id="ARBA00009743"/>
    </source>
</evidence>
<dbReference type="PANTHER" id="PTHR11452:SF75">
    <property type="entry name" value="ALPHA-GALACTOSIDASE MEL1"/>
    <property type="match status" value="1"/>
</dbReference>
<evidence type="ECO:0000256" key="8">
    <source>
        <dbReference type="RuleBase" id="RU361168"/>
    </source>
</evidence>
<keyword evidence="6 8" id="KW-0378">Hydrolase</keyword>
<keyword evidence="5 9" id="KW-0732">Signal</keyword>
<reference evidence="11" key="3">
    <citation type="submission" date="2010-09" db="EMBL/GenBank/DDBJ databases">
        <title>Annotation of Gaeumannomyces graminis var. tritici R3-111a-1.</title>
        <authorList>
            <consortium name="The Broad Institute Genome Sequencing Platform"/>
            <person name="Ma L.-J."/>
            <person name="Dead R."/>
            <person name="Young S.K."/>
            <person name="Zeng Q."/>
            <person name="Gargeya S."/>
            <person name="Fitzgerald M."/>
            <person name="Haas B."/>
            <person name="Abouelleil A."/>
            <person name="Alvarado L."/>
            <person name="Arachchi H.M."/>
            <person name="Berlin A."/>
            <person name="Brown A."/>
            <person name="Chapman S.B."/>
            <person name="Chen Z."/>
            <person name="Dunbar C."/>
            <person name="Freedman E."/>
            <person name="Gearin G."/>
            <person name="Gellesch M."/>
            <person name="Goldberg J."/>
            <person name="Griggs A."/>
            <person name="Gujja S."/>
            <person name="Heiman D."/>
            <person name="Howarth C."/>
            <person name="Larson L."/>
            <person name="Lui A."/>
            <person name="MacDonald P.J.P."/>
            <person name="Mehta T."/>
            <person name="Montmayeur A."/>
            <person name="Murphy C."/>
            <person name="Neiman D."/>
            <person name="Pearson M."/>
            <person name="Priest M."/>
            <person name="Roberts A."/>
            <person name="Saif S."/>
            <person name="Shea T."/>
            <person name="Shenoy N."/>
            <person name="Sisk P."/>
            <person name="Stolte C."/>
            <person name="Sykes S."/>
            <person name="Yandava C."/>
            <person name="Wortman J."/>
            <person name="Nusbaum C."/>
            <person name="Birren B."/>
        </authorList>
    </citation>
    <scope>NUCLEOTIDE SEQUENCE</scope>
    <source>
        <strain evidence="11">R3-111a-1</strain>
    </source>
</reference>
<dbReference type="EMBL" id="GL385400">
    <property type="protein sequence ID" value="EJT71389.1"/>
    <property type="molecule type" value="Genomic_DNA"/>
</dbReference>
<dbReference type="InterPro" id="IPR000111">
    <property type="entry name" value="Glyco_hydro_27/36_CS"/>
</dbReference>
<accession>J3PAX3</accession>
<evidence type="ECO:0000256" key="7">
    <source>
        <dbReference type="ARBA" id="ARBA00023295"/>
    </source>
</evidence>
<dbReference type="PANTHER" id="PTHR11452">
    <property type="entry name" value="ALPHA-GALACTOSIDASE/ALPHA-N-ACETYLGALACTOSAMINIDASE"/>
    <property type="match status" value="1"/>
</dbReference>
<dbReference type="Pfam" id="PF16499">
    <property type="entry name" value="Melibiase_2"/>
    <property type="match status" value="1"/>
</dbReference>
<dbReference type="FunFam" id="3.20.20.70:FF:000197">
    <property type="entry name" value="Alpha-galactosidase"/>
    <property type="match status" value="1"/>
</dbReference>
<feature type="domain" description="Alpha galactosidase C-terminal" evidence="10">
    <location>
        <begin position="336"/>
        <end position="405"/>
    </location>
</feature>
<evidence type="ECO:0000313" key="12">
    <source>
        <dbReference type="EnsemblFungi" id="EJT71389"/>
    </source>
</evidence>
<evidence type="ECO:0000256" key="1">
    <source>
        <dbReference type="ARBA" id="ARBA00001255"/>
    </source>
</evidence>
<keyword evidence="7 8" id="KW-0326">Glycosidase</keyword>
<dbReference type="Gene3D" id="3.20.20.70">
    <property type="entry name" value="Aldolase class I"/>
    <property type="match status" value="1"/>
</dbReference>
<dbReference type="EC" id="3.2.1.22" evidence="4 8"/>
<dbReference type="RefSeq" id="XP_009226786.1">
    <property type="nucleotide sequence ID" value="XM_009228522.1"/>
</dbReference>
<dbReference type="InterPro" id="IPR041233">
    <property type="entry name" value="Melibiase_C"/>
</dbReference>
<dbReference type="Gene3D" id="2.60.40.1180">
    <property type="entry name" value="Golgi alpha-mannosidase II"/>
    <property type="match status" value="1"/>
</dbReference>
<dbReference type="InterPro" id="IPR013785">
    <property type="entry name" value="Aldolase_TIM"/>
</dbReference>
<name>J3PAX3_GAET3</name>
<evidence type="ECO:0000256" key="4">
    <source>
        <dbReference type="ARBA" id="ARBA00012755"/>
    </source>
</evidence>
<dbReference type="AlphaFoldDB" id="J3PAX3"/>
<dbReference type="GO" id="GO:0005975">
    <property type="term" value="P:carbohydrate metabolic process"/>
    <property type="evidence" value="ECO:0007669"/>
    <property type="project" value="InterPro"/>
</dbReference>
<comment type="catalytic activity">
    <reaction evidence="1 8">
        <text>Hydrolysis of terminal, non-reducing alpha-D-galactose residues in alpha-D-galactosides, including galactose oligosaccharides, galactomannans and galactolipids.</text>
        <dbReference type="EC" id="3.2.1.22"/>
    </reaction>
</comment>
<proteinExistence type="inferred from homology"/>
<reference evidence="13" key="1">
    <citation type="submission" date="2010-07" db="EMBL/GenBank/DDBJ databases">
        <title>The genome sequence of Gaeumannomyces graminis var. tritici strain R3-111a-1.</title>
        <authorList>
            <consortium name="The Broad Institute Genome Sequencing Platform"/>
            <person name="Ma L.-J."/>
            <person name="Dead R."/>
            <person name="Young S."/>
            <person name="Zeng Q."/>
            <person name="Koehrsen M."/>
            <person name="Alvarado L."/>
            <person name="Berlin A."/>
            <person name="Chapman S.B."/>
            <person name="Chen Z."/>
            <person name="Freedman E."/>
            <person name="Gellesch M."/>
            <person name="Goldberg J."/>
            <person name="Griggs A."/>
            <person name="Gujja S."/>
            <person name="Heilman E.R."/>
            <person name="Heiman D."/>
            <person name="Hepburn T."/>
            <person name="Howarth C."/>
            <person name="Jen D."/>
            <person name="Larson L."/>
            <person name="Mehta T."/>
            <person name="Neiman D."/>
            <person name="Pearson M."/>
            <person name="Roberts A."/>
            <person name="Saif S."/>
            <person name="Shea T."/>
            <person name="Shenoy N."/>
            <person name="Sisk P."/>
            <person name="Stolte C."/>
            <person name="Sykes S."/>
            <person name="Walk T."/>
            <person name="White J."/>
            <person name="Yandava C."/>
            <person name="Haas B."/>
            <person name="Nusbaum C."/>
            <person name="Birren B."/>
        </authorList>
    </citation>
    <scope>NUCLEOTIDE SEQUENCE [LARGE SCALE GENOMIC DNA]</scope>
    <source>
        <strain evidence="13">R3-111a-1</strain>
    </source>
</reference>
<dbReference type="eggNOG" id="KOG2366">
    <property type="taxonomic scope" value="Eukaryota"/>
</dbReference>
<evidence type="ECO:0000313" key="11">
    <source>
        <dbReference type="EMBL" id="EJT71389.1"/>
    </source>
</evidence>
<dbReference type="CDD" id="cd14792">
    <property type="entry name" value="GH27"/>
    <property type="match status" value="1"/>
</dbReference>
<comment type="function">
    <text evidence="2">Hydrolyzes a variety of simple alpha-D-galactoside as well as more complex molecules such as oligosaccharides and polysaccharides.</text>
</comment>
<evidence type="ECO:0000313" key="13">
    <source>
        <dbReference type="Proteomes" id="UP000006039"/>
    </source>
</evidence>
<dbReference type="InterPro" id="IPR002241">
    <property type="entry name" value="Glyco_hydro_27"/>
</dbReference>
<dbReference type="PRINTS" id="PR00740">
    <property type="entry name" value="GLHYDRLASE27"/>
</dbReference>
<comment type="similarity">
    <text evidence="3 8">Belongs to the glycosyl hydrolase 27 family.</text>
</comment>
<dbReference type="Proteomes" id="UP000006039">
    <property type="component" value="Unassembled WGS sequence"/>
</dbReference>
<reference evidence="12" key="5">
    <citation type="submission" date="2018-04" db="UniProtKB">
        <authorList>
            <consortium name="EnsemblFungi"/>
        </authorList>
    </citation>
    <scope>IDENTIFICATION</scope>
    <source>
        <strain evidence="12">R3-111a-1</strain>
    </source>
</reference>
<evidence type="ECO:0000259" key="10">
    <source>
        <dbReference type="Pfam" id="PF17801"/>
    </source>
</evidence>
<gene>
    <name evidence="12" type="primary">20351106</name>
    <name evidence="11" type="ORF">GGTG_10648</name>
</gene>
<evidence type="ECO:0000256" key="5">
    <source>
        <dbReference type="ARBA" id="ARBA00022729"/>
    </source>
</evidence>
<evidence type="ECO:0000256" key="2">
    <source>
        <dbReference type="ARBA" id="ARBA00003969"/>
    </source>
</evidence>
<dbReference type="STRING" id="644352.J3PAX3"/>
<dbReference type="PROSITE" id="PS00512">
    <property type="entry name" value="ALPHA_GALACTOSIDASE"/>
    <property type="match status" value="1"/>
</dbReference>
<reference evidence="12" key="4">
    <citation type="journal article" date="2015" name="G3 (Bethesda)">
        <title>Genome sequences of three phytopathogenic species of the Magnaporthaceae family of fungi.</title>
        <authorList>
            <person name="Okagaki L.H."/>
            <person name="Nunes C.C."/>
            <person name="Sailsbery J."/>
            <person name="Clay B."/>
            <person name="Brown D."/>
            <person name="John T."/>
            <person name="Oh Y."/>
            <person name="Young N."/>
            <person name="Fitzgerald M."/>
            <person name="Haas B.J."/>
            <person name="Zeng Q."/>
            <person name="Young S."/>
            <person name="Adiconis X."/>
            <person name="Fan L."/>
            <person name="Levin J.Z."/>
            <person name="Mitchell T.K."/>
            <person name="Okubara P.A."/>
            <person name="Farman M.L."/>
            <person name="Kohn L.M."/>
            <person name="Birren B."/>
            <person name="Ma L.-J."/>
            <person name="Dean R.A."/>
        </authorList>
    </citation>
    <scope>NUCLEOTIDE SEQUENCE</scope>
    <source>
        <strain evidence="12">R3-111a-1</strain>
    </source>
</reference>
<dbReference type="GO" id="GO:0004557">
    <property type="term" value="F:alpha-galactosidase activity"/>
    <property type="evidence" value="ECO:0007669"/>
    <property type="project" value="UniProtKB-EC"/>
</dbReference>
<keyword evidence="8" id="KW-1015">Disulfide bond</keyword>
<dbReference type="InterPro" id="IPR017853">
    <property type="entry name" value="GH"/>
</dbReference>
<dbReference type="EnsemblFungi" id="EJT71389">
    <property type="protein sequence ID" value="EJT71389"/>
    <property type="gene ID" value="GGTG_10648"/>
</dbReference>
<dbReference type="OrthoDB" id="5795902at2759"/>
<feature type="chain" id="PRO_5015095086" description="Alpha-galactosidase" evidence="9">
    <location>
        <begin position="19"/>
        <end position="408"/>
    </location>
</feature>